<feature type="non-terminal residue" evidence="2">
    <location>
        <position position="1"/>
    </location>
</feature>
<organism evidence="2">
    <name type="scientific">marine sediment metagenome</name>
    <dbReference type="NCBI Taxonomy" id="412755"/>
    <lineage>
        <taxon>unclassified sequences</taxon>
        <taxon>metagenomes</taxon>
        <taxon>ecological metagenomes</taxon>
    </lineage>
</organism>
<accession>X1MW07</accession>
<dbReference type="AlphaFoldDB" id="X1MW07"/>
<name>X1MW07_9ZZZZ</name>
<gene>
    <name evidence="2" type="ORF">S06H3_36707</name>
</gene>
<protein>
    <submittedName>
        <fullName evidence="2">Uncharacterized protein</fullName>
    </submittedName>
</protein>
<proteinExistence type="predicted"/>
<sequence length="90" mass="9171">DDVAGAAINWDDGAGAGAATSESWTPPEAVALVDMAITTGGAQTRLQFIQDSRPTGDMTTHVVQVDTSPGRPALGIPFRAGGPIKILQLA</sequence>
<feature type="region of interest" description="Disordered" evidence="1">
    <location>
        <begin position="1"/>
        <end position="23"/>
    </location>
</feature>
<reference evidence="2" key="1">
    <citation type="journal article" date="2014" name="Front. Microbiol.">
        <title>High frequency of phylogenetically diverse reductive dehalogenase-homologous genes in deep subseafloor sedimentary metagenomes.</title>
        <authorList>
            <person name="Kawai M."/>
            <person name="Futagami T."/>
            <person name="Toyoda A."/>
            <person name="Takaki Y."/>
            <person name="Nishi S."/>
            <person name="Hori S."/>
            <person name="Arai W."/>
            <person name="Tsubouchi T."/>
            <person name="Morono Y."/>
            <person name="Uchiyama I."/>
            <person name="Ito T."/>
            <person name="Fujiyama A."/>
            <person name="Inagaki F."/>
            <person name="Takami H."/>
        </authorList>
    </citation>
    <scope>NUCLEOTIDE SEQUENCE</scope>
    <source>
        <strain evidence="2">Expedition CK06-06</strain>
    </source>
</reference>
<dbReference type="EMBL" id="BARV01022256">
    <property type="protein sequence ID" value="GAI18890.1"/>
    <property type="molecule type" value="Genomic_DNA"/>
</dbReference>
<evidence type="ECO:0000256" key="1">
    <source>
        <dbReference type="SAM" id="MobiDB-lite"/>
    </source>
</evidence>
<evidence type="ECO:0000313" key="2">
    <source>
        <dbReference type="EMBL" id="GAI18890.1"/>
    </source>
</evidence>
<comment type="caution">
    <text evidence="2">The sequence shown here is derived from an EMBL/GenBank/DDBJ whole genome shotgun (WGS) entry which is preliminary data.</text>
</comment>